<keyword evidence="3 6" id="KW-0812">Transmembrane</keyword>
<feature type="transmembrane region" description="Helical" evidence="6">
    <location>
        <begin position="132"/>
        <end position="152"/>
    </location>
</feature>
<protein>
    <submittedName>
        <fullName evidence="8">Tetracycline resistance protein, class B</fullName>
    </submittedName>
</protein>
<dbReference type="RefSeq" id="WP_145186788.1">
    <property type="nucleotide sequence ID" value="NZ_CP036290.1"/>
</dbReference>
<dbReference type="InterPro" id="IPR036259">
    <property type="entry name" value="MFS_trans_sf"/>
</dbReference>
<keyword evidence="2" id="KW-0813">Transport</keyword>
<feature type="transmembrane region" description="Helical" evidence="6">
    <location>
        <begin position="103"/>
        <end position="126"/>
    </location>
</feature>
<feature type="transmembrane region" description="Helical" evidence="6">
    <location>
        <begin position="12"/>
        <end position="30"/>
    </location>
</feature>
<evidence type="ECO:0000256" key="5">
    <source>
        <dbReference type="ARBA" id="ARBA00023136"/>
    </source>
</evidence>
<keyword evidence="9" id="KW-1185">Reference proteome</keyword>
<feature type="transmembrane region" description="Helical" evidence="6">
    <location>
        <begin position="321"/>
        <end position="343"/>
    </location>
</feature>
<dbReference type="Pfam" id="PF07690">
    <property type="entry name" value="MFS_1"/>
    <property type="match status" value="1"/>
</dbReference>
<evidence type="ECO:0000313" key="9">
    <source>
        <dbReference type="Proteomes" id="UP000319342"/>
    </source>
</evidence>
<feature type="transmembrane region" description="Helical" evidence="6">
    <location>
        <begin position="164"/>
        <end position="186"/>
    </location>
</feature>
<evidence type="ECO:0000256" key="6">
    <source>
        <dbReference type="SAM" id="Phobius"/>
    </source>
</evidence>
<dbReference type="Proteomes" id="UP000319342">
    <property type="component" value="Chromosome"/>
</dbReference>
<reference evidence="8 9" key="1">
    <citation type="submission" date="2019-02" db="EMBL/GenBank/DDBJ databases">
        <title>Deep-cultivation of Planctomycetes and their phenomic and genomic characterization uncovers novel biology.</title>
        <authorList>
            <person name="Wiegand S."/>
            <person name="Jogler M."/>
            <person name="Boedeker C."/>
            <person name="Pinto D."/>
            <person name="Vollmers J."/>
            <person name="Rivas-Marin E."/>
            <person name="Kohn T."/>
            <person name="Peeters S.H."/>
            <person name="Heuer A."/>
            <person name="Rast P."/>
            <person name="Oberbeckmann S."/>
            <person name="Bunk B."/>
            <person name="Jeske O."/>
            <person name="Meyerdierks A."/>
            <person name="Storesund J.E."/>
            <person name="Kallscheuer N."/>
            <person name="Luecker S."/>
            <person name="Lage O.M."/>
            <person name="Pohl T."/>
            <person name="Merkel B.J."/>
            <person name="Hornburger P."/>
            <person name="Mueller R.-W."/>
            <person name="Bruemmer F."/>
            <person name="Labrenz M."/>
            <person name="Spormann A.M."/>
            <person name="Op den Camp H."/>
            <person name="Overmann J."/>
            <person name="Amann R."/>
            <person name="Jetten M.S.M."/>
            <person name="Mascher T."/>
            <person name="Medema M.H."/>
            <person name="Devos D.P."/>
            <person name="Kaster A.-K."/>
            <person name="Ovreas L."/>
            <person name="Rohde M."/>
            <person name="Galperin M.Y."/>
            <person name="Jogler C."/>
        </authorList>
    </citation>
    <scope>NUCLEOTIDE SEQUENCE [LARGE SCALE GENOMIC DNA]</scope>
    <source>
        <strain evidence="8 9">Pla163</strain>
    </source>
</reference>
<dbReference type="PANTHER" id="PTHR23504:SF15">
    <property type="entry name" value="MAJOR FACILITATOR SUPERFAMILY (MFS) PROFILE DOMAIN-CONTAINING PROTEIN"/>
    <property type="match status" value="1"/>
</dbReference>
<dbReference type="PROSITE" id="PS50850">
    <property type="entry name" value="MFS"/>
    <property type="match status" value="1"/>
</dbReference>
<dbReference type="OrthoDB" id="9793283at2"/>
<evidence type="ECO:0000313" key="8">
    <source>
        <dbReference type="EMBL" id="QDU84725.1"/>
    </source>
</evidence>
<keyword evidence="4 6" id="KW-1133">Transmembrane helix</keyword>
<feature type="transmembrane region" description="Helical" evidence="6">
    <location>
        <begin position="349"/>
        <end position="373"/>
    </location>
</feature>
<sequence length="446" mass="46822">MSNAKSRVMGPVFLTVLLDLIGFSVLFPLFPELLEHYLDKEGPGSAIGELHAQLVQVVGDRAGADFAVTALFGGVLGSAYSLLQFLFAPLWGGLSDRVGRRPVLLVTLAGTMLAYGLWFVAGSFALLVISRLVAGVMAGNIATASAVVADVYPPRERSRGMAAVGAAIGLGFVLGPALGALSYAYVDVLAFRPLWEQYGVNPFSSAAAVSLALALVNWLLVAFRLPETLDRSTPRERAGAFDFLKAAKLGVPGIARTHVIYLVYMILFSAMEFTLVFLTTDRLGYGPGDNATMFVFIGLMIAFVQGGVVRRMAPRVGERRMGSLGLALLIPGFCLVGFVPGIGSSGAGVQLYVGLALLASGSAMVMPCLSALVSRYAHANRQGLAQGTFRSMGSLARAIGPFLGGLAYWSLSSSAPYVVGALAMLLPLGLMARLPAPPVIDEPATE</sequence>
<dbReference type="PANTHER" id="PTHR23504">
    <property type="entry name" value="MAJOR FACILITATOR SUPERFAMILY DOMAIN-CONTAINING PROTEIN 10"/>
    <property type="match status" value="1"/>
</dbReference>
<evidence type="ECO:0000256" key="4">
    <source>
        <dbReference type="ARBA" id="ARBA00022989"/>
    </source>
</evidence>
<evidence type="ECO:0000256" key="2">
    <source>
        <dbReference type="ARBA" id="ARBA00022448"/>
    </source>
</evidence>
<comment type="subcellular location">
    <subcellularLocation>
        <location evidence="1">Membrane</location>
        <topology evidence="1">Multi-pass membrane protein</topology>
    </subcellularLocation>
</comment>
<evidence type="ECO:0000256" key="1">
    <source>
        <dbReference type="ARBA" id="ARBA00004141"/>
    </source>
</evidence>
<dbReference type="InterPro" id="IPR020846">
    <property type="entry name" value="MFS_dom"/>
</dbReference>
<dbReference type="EMBL" id="CP036290">
    <property type="protein sequence ID" value="QDU84725.1"/>
    <property type="molecule type" value="Genomic_DNA"/>
</dbReference>
<dbReference type="SUPFAM" id="SSF103473">
    <property type="entry name" value="MFS general substrate transporter"/>
    <property type="match status" value="1"/>
</dbReference>
<gene>
    <name evidence="8" type="primary">tetA</name>
    <name evidence="8" type="ORF">Pla163_18390</name>
</gene>
<accession>A0A518CZV2</accession>
<feature type="transmembrane region" description="Helical" evidence="6">
    <location>
        <begin position="259"/>
        <end position="279"/>
    </location>
</feature>
<keyword evidence="5 6" id="KW-0472">Membrane</keyword>
<dbReference type="GO" id="GO:0022857">
    <property type="term" value="F:transmembrane transporter activity"/>
    <property type="evidence" value="ECO:0007669"/>
    <property type="project" value="InterPro"/>
</dbReference>
<organism evidence="8 9">
    <name type="scientific">Rohdeia mirabilis</name>
    <dbReference type="NCBI Taxonomy" id="2528008"/>
    <lineage>
        <taxon>Bacteria</taxon>
        <taxon>Pseudomonadati</taxon>
        <taxon>Planctomycetota</taxon>
        <taxon>Planctomycetia</taxon>
        <taxon>Planctomycetia incertae sedis</taxon>
        <taxon>Rohdeia</taxon>
    </lineage>
</organism>
<dbReference type="AlphaFoldDB" id="A0A518CZV2"/>
<evidence type="ECO:0000256" key="3">
    <source>
        <dbReference type="ARBA" id="ARBA00022692"/>
    </source>
</evidence>
<feature type="transmembrane region" description="Helical" evidence="6">
    <location>
        <begin position="291"/>
        <end position="309"/>
    </location>
</feature>
<dbReference type="GO" id="GO:0016020">
    <property type="term" value="C:membrane"/>
    <property type="evidence" value="ECO:0007669"/>
    <property type="project" value="UniProtKB-SubCell"/>
</dbReference>
<evidence type="ECO:0000259" key="7">
    <source>
        <dbReference type="PROSITE" id="PS50850"/>
    </source>
</evidence>
<dbReference type="InterPro" id="IPR011701">
    <property type="entry name" value="MFS"/>
</dbReference>
<feature type="domain" description="Major facilitator superfamily (MFS) profile" evidence="7">
    <location>
        <begin position="8"/>
        <end position="438"/>
    </location>
</feature>
<feature type="transmembrane region" description="Helical" evidence="6">
    <location>
        <begin position="66"/>
        <end position="91"/>
    </location>
</feature>
<proteinExistence type="predicted"/>
<dbReference type="Gene3D" id="1.20.1250.20">
    <property type="entry name" value="MFS general substrate transporter like domains"/>
    <property type="match status" value="1"/>
</dbReference>
<name>A0A518CZV2_9BACT</name>
<feature type="transmembrane region" description="Helical" evidence="6">
    <location>
        <begin position="206"/>
        <end position="225"/>
    </location>
</feature>